<dbReference type="GO" id="GO:0006307">
    <property type="term" value="P:DNA alkylation repair"/>
    <property type="evidence" value="ECO:0007669"/>
    <property type="project" value="TreeGrafter"/>
</dbReference>
<keyword evidence="7" id="KW-1185">Reference proteome</keyword>
<dbReference type="OrthoDB" id="415889at2759"/>
<reference evidence="6" key="1">
    <citation type="journal article" date="2020" name="Fungal Divers.">
        <title>Resolving the Mortierellaceae phylogeny through synthesis of multi-gene phylogenetics and phylogenomics.</title>
        <authorList>
            <person name="Vandepol N."/>
            <person name="Liber J."/>
            <person name="Desiro A."/>
            <person name="Na H."/>
            <person name="Kennedy M."/>
            <person name="Barry K."/>
            <person name="Grigoriev I.V."/>
            <person name="Miller A.N."/>
            <person name="O'Donnell K."/>
            <person name="Stajich J.E."/>
            <person name="Bonito G."/>
        </authorList>
    </citation>
    <scope>NUCLEOTIDE SEQUENCE</scope>
    <source>
        <strain evidence="6">BC1065</strain>
    </source>
</reference>
<dbReference type="PANTHER" id="PTHR43003">
    <property type="entry name" value="DNA-3-METHYLADENINE GLYCOSYLASE"/>
    <property type="match status" value="1"/>
</dbReference>
<dbReference type="GO" id="GO:0032993">
    <property type="term" value="C:protein-DNA complex"/>
    <property type="evidence" value="ECO:0007669"/>
    <property type="project" value="TreeGrafter"/>
</dbReference>
<dbReference type="InterPro" id="IPR011257">
    <property type="entry name" value="DNA_glycosylase"/>
</dbReference>
<evidence type="ECO:0000313" key="7">
    <source>
        <dbReference type="Proteomes" id="UP000807716"/>
    </source>
</evidence>
<dbReference type="Pfam" id="PF00730">
    <property type="entry name" value="HhH-GPD"/>
    <property type="match status" value="1"/>
</dbReference>
<dbReference type="GO" id="GO:0008725">
    <property type="term" value="F:DNA-3-methyladenine glycosylase activity"/>
    <property type="evidence" value="ECO:0007669"/>
    <property type="project" value="TreeGrafter"/>
</dbReference>
<protein>
    <recommendedName>
        <fullName evidence="5">HhH-GPD domain-containing protein</fullName>
    </recommendedName>
</protein>
<proteinExistence type="inferred from homology"/>
<dbReference type="SUPFAM" id="SSF48150">
    <property type="entry name" value="DNA-glycosylase"/>
    <property type="match status" value="1"/>
</dbReference>
<gene>
    <name evidence="6" type="ORF">DFQ27_007374</name>
</gene>
<keyword evidence="3" id="KW-0234">DNA repair</keyword>
<evidence type="ECO:0000313" key="6">
    <source>
        <dbReference type="EMBL" id="KAG0253476.1"/>
    </source>
</evidence>
<evidence type="ECO:0000259" key="5">
    <source>
        <dbReference type="SMART" id="SM00478"/>
    </source>
</evidence>
<feature type="region of interest" description="Disordered" evidence="4">
    <location>
        <begin position="337"/>
        <end position="360"/>
    </location>
</feature>
<dbReference type="InterPro" id="IPR051912">
    <property type="entry name" value="Alkylbase_DNA_Glycosylase/TA"/>
</dbReference>
<dbReference type="GO" id="GO:0005634">
    <property type="term" value="C:nucleus"/>
    <property type="evidence" value="ECO:0007669"/>
    <property type="project" value="TreeGrafter"/>
</dbReference>
<dbReference type="GO" id="GO:0043916">
    <property type="term" value="F:DNA-7-methylguanine glycosylase activity"/>
    <property type="evidence" value="ECO:0007669"/>
    <property type="project" value="TreeGrafter"/>
</dbReference>
<organism evidence="6 7">
    <name type="scientific">Actinomortierella ambigua</name>
    <dbReference type="NCBI Taxonomy" id="1343610"/>
    <lineage>
        <taxon>Eukaryota</taxon>
        <taxon>Fungi</taxon>
        <taxon>Fungi incertae sedis</taxon>
        <taxon>Mucoromycota</taxon>
        <taxon>Mortierellomycotina</taxon>
        <taxon>Mortierellomycetes</taxon>
        <taxon>Mortierellales</taxon>
        <taxon>Mortierellaceae</taxon>
        <taxon>Actinomortierella</taxon>
    </lineage>
</organism>
<comment type="similarity">
    <text evidence="1">Belongs to the alkylbase DNA glycosidase AlkA family.</text>
</comment>
<dbReference type="GO" id="GO:0006285">
    <property type="term" value="P:base-excision repair, AP site formation"/>
    <property type="evidence" value="ECO:0007669"/>
    <property type="project" value="TreeGrafter"/>
</dbReference>
<feature type="compositionally biased region" description="Acidic residues" evidence="4">
    <location>
        <begin position="337"/>
        <end position="348"/>
    </location>
</feature>
<dbReference type="AlphaFoldDB" id="A0A9P6TZ58"/>
<name>A0A9P6TZ58_9FUNG</name>
<dbReference type="InterPro" id="IPR003265">
    <property type="entry name" value="HhH-GPD_domain"/>
</dbReference>
<feature type="domain" description="HhH-GPD" evidence="5">
    <location>
        <begin position="188"/>
        <end position="357"/>
    </location>
</feature>
<evidence type="ECO:0000256" key="3">
    <source>
        <dbReference type="ARBA" id="ARBA00023204"/>
    </source>
</evidence>
<dbReference type="Proteomes" id="UP000807716">
    <property type="component" value="Unassembled WGS sequence"/>
</dbReference>
<evidence type="ECO:0000256" key="4">
    <source>
        <dbReference type="SAM" id="MobiDB-lite"/>
    </source>
</evidence>
<dbReference type="FunFam" id="1.10.340.30:FF:000004">
    <property type="entry name" value="DNA-3-methyladenine glycosylase II"/>
    <property type="match status" value="1"/>
</dbReference>
<comment type="caution">
    <text evidence="6">The sequence shown here is derived from an EMBL/GenBank/DDBJ whole genome shotgun (WGS) entry which is preliminary data.</text>
</comment>
<dbReference type="PANTHER" id="PTHR43003:SF5">
    <property type="entry name" value="DNA-3-METHYLADENINE GLYCOSYLASE"/>
    <property type="match status" value="1"/>
</dbReference>
<dbReference type="EMBL" id="JAAAJB010000578">
    <property type="protein sequence ID" value="KAG0253476.1"/>
    <property type="molecule type" value="Genomic_DNA"/>
</dbReference>
<sequence length="419" mass="46979">MSTTVETVIKPVITATFKASKTRVKRQTIVSIKKSVALSELSIQEPNASQTEIEMLDVPTGSTPLAPPSGTMMESTMAESATAVRGQRRSRSTRAAKPSVVEAVQEKQALKDAQAPVVQVANNKKAAKHPEEDPWKKRAMITPAYVSEAVEHLSKADPTLGNIMKNIPFKVYAEKDTNYFRVLTRTIVGQQVHWKAARSILLKFVCFYYPSTTFDNIDHGFYDFPTPQQVMATPMTDLRTCGLSERKASYIQDLARHFADDRISFQKPGVLSKLTDKEIADQLLCVRGIGPWTVDMFLMFQLERLDILPTLDLGVRKGMELHFKSEYKNGVWGTAIEEEDDDDGDDNGDGVVDRGEGITGVQKTASKKNKKAIFKGKGTKKGEMTIQDMERMAERWRPYRSIGAWYMWRVLDDKITASI</sequence>
<dbReference type="Gene3D" id="1.10.340.30">
    <property type="entry name" value="Hypothetical protein, domain 2"/>
    <property type="match status" value="1"/>
</dbReference>
<evidence type="ECO:0000256" key="1">
    <source>
        <dbReference type="ARBA" id="ARBA00010817"/>
    </source>
</evidence>
<dbReference type="CDD" id="cd00056">
    <property type="entry name" value="ENDO3c"/>
    <property type="match status" value="1"/>
</dbReference>
<keyword evidence="2" id="KW-0227">DNA damage</keyword>
<evidence type="ECO:0000256" key="2">
    <source>
        <dbReference type="ARBA" id="ARBA00022763"/>
    </source>
</evidence>
<dbReference type="SMART" id="SM00478">
    <property type="entry name" value="ENDO3c"/>
    <property type="match status" value="1"/>
</dbReference>
<dbReference type="GO" id="GO:0032131">
    <property type="term" value="F:alkylated DNA binding"/>
    <property type="evidence" value="ECO:0007669"/>
    <property type="project" value="TreeGrafter"/>
</dbReference>
<accession>A0A9P6TZ58</accession>
<dbReference type="Gene3D" id="1.10.1670.40">
    <property type="match status" value="2"/>
</dbReference>